<dbReference type="EMBL" id="CP006019">
    <property type="protein sequence ID" value="AIF69408.1"/>
    <property type="molecule type" value="Genomic_DNA"/>
</dbReference>
<dbReference type="GO" id="GO:0016757">
    <property type="term" value="F:glycosyltransferase activity"/>
    <property type="evidence" value="ECO:0007669"/>
    <property type="project" value="UniProtKB-KW"/>
</dbReference>
<dbReference type="SUPFAM" id="SSF53756">
    <property type="entry name" value="UDP-Glycosyltransferase/glycogen phosphorylase"/>
    <property type="match status" value="1"/>
</dbReference>
<dbReference type="Pfam" id="PF08323">
    <property type="entry name" value="Glyco_transf_5"/>
    <property type="match status" value="1"/>
</dbReference>
<reference evidence="5 6" key="2">
    <citation type="journal article" date="2015" name="Genome Announc.">
        <title>Complete Genome Sequence of Hyperthermophilic Piezophilic Archaeon Palaeococcus pacificus DY20341T, Isolated from Deep-Sea Hydrothermal Sediments.</title>
        <authorList>
            <person name="Zeng X."/>
            <person name="Jebbar M."/>
            <person name="Shao Z."/>
        </authorList>
    </citation>
    <scope>NUCLEOTIDE SEQUENCE [LARGE SCALE GENOMIC DNA]</scope>
    <source>
        <strain evidence="5 6">DY20341</strain>
    </source>
</reference>
<evidence type="ECO:0000256" key="2">
    <source>
        <dbReference type="ARBA" id="ARBA00022679"/>
    </source>
</evidence>
<dbReference type="HOGENOM" id="CLU_009583_2_3_2"/>
<dbReference type="Proteomes" id="UP000027981">
    <property type="component" value="Chromosome"/>
</dbReference>
<dbReference type="STRING" id="1343739.PAP_04985"/>
<protein>
    <submittedName>
        <fullName evidence="5">Glycogen synthase</fullName>
    </submittedName>
</protein>
<evidence type="ECO:0000259" key="4">
    <source>
        <dbReference type="Pfam" id="PF08323"/>
    </source>
</evidence>
<dbReference type="OrthoDB" id="132546at2157"/>
<name>A0A075LXV9_9EURY</name>
<dbReference type="AlphaFoldDB" id="A0A075LXV9"/>
<gene>
    <name evidence="5" type="ORF">PAP_04985</name>
</gene>
<feature type="domain" description="Glycosyl transferase family 1" evidence="3">
    <location>
        <begin position="252"/>
        <end position="426"/>
    </location>
</feature>
<evidence type="ECO:0000256" key="1">
    <source>
        <dbReference type="ARBA" id="ARBA00022676"/>
    </source>
</evidence>
<keyword evidence="1" id="KW-0328">Glycosyltransferase</keyword>
<accession>A0A075LXV9</accession>
<organism evidence="5 6">
    <name type="scientific">Palaeococcus pacificus DY20341</name>
    <dbReference type="NCBI Taxonomy" id="1343739"/>
    <lineage>
        <taxon>Archaea</taxon>
        <taxon>Methanobacteriati</taxon>
        <taxon>Methanobacteriota</taxon>
        <taxon>Thermococci</taxon>
        <taxon>Thermococcales</taxon>
        <taxon>Thermococcaceae</taxon>
        <taxon>Palaeococcus</taxon>
    </lineage>
</organism>
<dbReference type="PANTHER" id="PTHR45825:SF11">
    <property type="entry name" value="ALPHA AMYLASE DOMAIN-CONTAINING PROTEIN"/>
    <property type="match status" value="1"/>
</dbReference>
<evidence type="ECO:0000259" key="3">
    <source>
        <dbReference type="Pfam" id="PF00534"/>
    </source>
</evidence>
<dbReference type="InterPro" id="IPR001296">
    <property type="entry name" value="Glyco_trans_1"/>
</dbReference>
<dbReference type="Pfam" id="PF00534">
    <property type="entry name" value="Glycos_transf_1"/>
    <property type="match status" value="1"/>
</dbReference>
<dbReference type="KEGG" id="ppac:PAP_04985"/>
<dbReference type="PANTHER" id="PTHR45825">
    <property type="entry name" value="GRANULE-BOUND STARCH SYNTHASE 1, CHLOROPLASTIC/AMYLOPLASTIC"/>
    <property type="match status" value="1"/>
</dbReference>
<dbReference type="eggNOG" id="arCOG01420">
    <property type="taxonomic scope" value="Archaea"/>
</dbReference>
<dbReference type="InterPro" id="IPR013534">
    <property type="entry name" value="Starch_synth_cat_dom"/>
</dbReference>
<evidence type="ECO:0000313" key="5">
    <source>
        <dbReference type="EMBL" id="AIF69408.1"/>
    </source>
</evidence>
<proteinExistence type="predicted"/>
<keyword evidence="2" id="KW-0808">Transferase</keyword>
<dbReference type="Gene3D" id="3.40.50.2000">
    <property type="entry name" value="Glycogen Phosphorylase B"/>
    <property type="match status" value="2"/>
</dbReference>
<feature type="domain" description="Starch synthase catalytic" evidence="4">
    <location>
        <begin position="2"/>
        <end position="207"/>
    </location>
</feature>
<keyword evidence="6" id="KW-1185">Reference proteome</keyword>
<evidence type="ECO:0000313" key="6">
    <source>
        <dbReference type="Proteomes" id="UP000027981"/>
    </source>
</evidence>
<dbReference type="GeneID" id="24842120"/>
<sequence length="457" mass="51921">MKILILGFEYLPIKVGGLAEAITSIAETLANLENEVLVFTPSHGLKEGKKVAQFKIVVGGREESVEVYERWQNGVRVFSISDSILDNPDVYGPGWEGMLDKAVHFAKASVGLLNKLIEKEGKPDVLHFHDWHTVLAGALIKKYFQMHAVFTIHRLNKSKIPAHYFHEANLGELAPYPDIDPEYVGAYVSDIITTVSKSYLWEEWEFYKNFEGKVTYVYNGIACDFWNEELLENKELSRSERRKHILESLGLSDGITFMFIGRFDRAQKGVDTLLKAIDILATSHPGEFSKMRFIVIGKGDPELENWAHELAKKYPNNVKVITEMLKREFVRELYGSIDFSIVPSYFEPFGLVQMEAMCLGTIPIGSAVGGIKDTIVSLDEDEENATGLLVPPRDAEALAQAILRMAKLREKDTELLKKMRKNGKKRSKEVFTWENACKRYLRAYRNDIDKAVGFIRD</sequence>
<dbReference type="RefSeq" id="WP_048164967.1">
    <property type="nucleotide sequence ID" value="NZ_CP006019.1"/>
</dbReference>
<reference evidence="6" key="1">
    <citation type="submission" date="2013-06" db="EMBL/GenBank/DDBJ databases">
        <title>Complete Genome Sequence of Hyperthermophilic Palaeococcus pacificus DY20341T, Isolated from a Deep-Sea Hydrothermal Sediments.</title>
        <authorList>
            <person name="Zeng X."/>
            <person name="Shao Z."/>
        </authorList>
    </citation>
    <scope>NUCLEOTIDE SEQUENCE [LARGE SCALE GENOMIC DNA]</scope>
    <source>
        <strain evidence="6">DY20341</strain>
    </source>
</reference>